<dbReference type="EMBL" id="KV454297">
    <property type="protein sequence ID" value="ODQ71766.1"/>
    <property type="molecule type" value="Genomic_DNA"/>
</dbReference>
<dbReference type="AlphaFoldDB" id="A0A1E3Q273"/>
<evidence type="ECO:0000313" key="1">
    <source>
        <dbReference type="EMBL" id="ODQ71766.1"/>
    </source>
</evidence>
<evidence type="ECO:0000313" key="2">
    <source>
        <dbReference type="Proteomes" id="UP000094385"/>
    </source>
</evidence>
<evidence type="ECO:0008006" key="3">
    <source>
        <dbReference type="Google" id="ProtNLM"/>
    </source>
</evidence>
<reference evidence="1 2" key="1">
    <citation type="journal article" date="2016" name="Proc. Natl. Acad. Sci. U.S.A.">
        <title>Comparative genomics of biotechnologically important yeasts.</title>
        <authorList>
            <person name="Riley R."/>
            <person name="Haridas S."/>
            <person name="Wolfe K.H."/>
            <person name="Lopes M.R."/>
            <person name="Hittinger C.T."/>
            <person name="Goeker M."/>
            <person name="Salamov A.A."/>
            <person name="Wisecaver J.H."/>
            <person name="Long T.M."/>
            <person name="Calvey C.H."/>
            <person name="Aerts A.L."/>
            <person name="Barry K.W."/>
            <person name="Choi C."/>
            <person name="Clum A."/>
            <person name="Coughlan A.Y."/>
            <person name="Deshpande S."/>
            <person name="Douglass A.P."/>
            <person name="Hanson S.J."/>
            <person name="Klenk H.-P."/>
            <person name="LaButti K.M."/>
            <person name="Lapidus A."/>
            <person name="Lindquist E.A."/>
            <person name="Lipzen A.M."/>
            <person name="Meier-Kolthoff J.P."/>
            <person name="Ohm R.A."/>
            <person name="Otillar R.P."/>
            <person name="Pangilinan J.L."/>
            <person name="Peng Y."/>
            <person name="Rokas A."/>
            <person name="Rosa C.A."/>
            <person name="Scheuner C."/>
            <person name="Sibirny A.A."/>
            <person name="Slot J.C."/>
            <person name="Stielow J.B."/>
            <person name="Sun H."/>
            <person name="Kurtzman C.P."/>
            <person name="Blackwell M."/>
            <person name="Grigoriev I.V."/>
            <person name="Jeffries T.W."/>
        </authorList>
    </citation>
    <scope>NUCLEOTIDE SEQUENCE [LARGE SCALE GENOMIC DNA]</scope>
    <source>
        <strain evidence="1 2">NRRL Y-11557</strain>
    </source>
</reference>
<dbReference type="InterPro" id="IPR016181">
    <property type="entry name" value="Acyl_CoA_acyltransferase"/>
</dbReference>
<dbReference type="Gene3D" id="3.40.630.30">
    <property type="match status" value="1"/>
</dbReference>
<sequence>MSEKAALHNEVITTKIYDPMALLNAPILPALAAMINSSFAAHFAPFVSPAVLNGTQRINSPNELAEDITPDGFTVVAFSPSSPDTPIATASVKVYYNDKFWEDWGDARRLKLKQWKEENKDAVYTQWEITAVAVRYSPEYLKKGLATHVVNVVAEELKRRLLASQKQTDGELKTIVRVVKEINGDYWLKKGFVLVEETVIPAGILGTELTNWDMEKTLRLDDY</sequence>
<name>A0A1E3Q273_LIPST</name>
<accession>A0A1E3Q273</accession>
<dbReference type="OrthoDB" id="3794209at2759"/>
<dbReference type="SUPFAM" id="SSF55729">
    <property type="entry name" value="Acyl-CoA N-acyltransferases (Nat)"/>
    <property type="match status" value="1"/>
</dbReference>
<gene>
    <name evidence="1" type="ORF">LIPSTDRAFT_73497</name>
</gene>
<organism evidence="1 2">
    <name type="scientific">Lipomyces starkeyi NRRL Y-11557</name>
    <dbReference type="NCBI Taxonomy" id="675824"/>
    <lineage>
        <taxon>Eukaryota</taxon>
        <taxon>Fungi</taxon>
        <taxon>Dikarya</taxon>
        <taxon>Ascomycota</taxon>
        <taxon>Saccharomycotina</taxon>
        <taxon>Lipomycetes</taxon>
        <taxon>Lipomycetales</taxon>
        <taxon>Lipomycetaceae</taxon>
        <taxon>Lipomyces</taxon>
    </lineage>
</organism>
<protein>
    <recommendedName>
        <fullName evidence="3">N-acetyltransferase domain-containing protein</fullName>
    </recommendedName>
</protein>
<keyword evidence="2" id="KW-1185">Reference proteome</keyword>
<proteinExistence type="predicted"/>
<dbReference type="Proteomes" id="UP000094385">
    <property type="component" value="Unassembled WGS sequence"/>
</dbReference>